<dbReference type="GeneID" id="106820555"/>
<name>A0ABM1F7X9_PRICU</name>
<feature type="non-terminal residue" evidence="3">
    <location>
        <position position="107"/>
    </location>
</feature>
<dbReference type="RefSeq" id="XP_014680550.1">
    <property type="nucleotide sequence ID" value="XM_014825064.1"/>
</dbReference>
<dbReference type="Proteomes" id="UP000695022">
    <property type="component" value="Unplaced"/>
</dbReference>
<evidence type="ECO:0000313" key="3">
    <source>
        <dbReference type="RefSeq" id="XP_014680550.1"/>
    </source>
</evidence>
<dbReference type="SUPFAM" id="SSF53720">
    <property type="entry name" value="ALDH-like"/>
    <property type="match status" value="1"/>
</dbReference>
<dbReference type="InterPro" id="IPR016161">
    <property type="entry name" value="Ald_DH/histidinol_DH"/>
</dbReference>
<accession>A0ABM1F7X9</accession>
<dbReference type="InterPro" id="IPR016162">
    <property type="entry name" value="Ald_DH_N"/>
</dbReference>
<dbReference type="InterPro" id="IPR015590">
    <property type="entry name" value="Aldehyde_DH_dom"/>
</dbReference>
<reference evidence="3" key="1">
    <citation type="submission" date="2025-08" db="UniProtKB">
        <authorList>
            <consortium name="RefSeq"/>
        </authorList>
    </citation>
    <scope>IDENTIFICATION</scope>
</reference>
<gene>
    <name evidence="3" type="primary">LOC106820555</name>
</gene>
<keyword evidence="2" id="KW-1185">Reference proteome</keyword>
<organism evidence="2 3">
    <name type="scientific">Priapulus caudatus</name>
    <name type="common">Priapulid worm</name>
    <dbReference type="NCBI Taxonomy" id="37621"/>
    <lineage>
        <taxon>Eukaryota</taxon>
        <taxon>Metazoa</taxon>
        <taxon>Ecdysozoa</taxon>
        <taxon>Scalidophora</taxon>
        <taxon>Priapulida</taxon>
        <taxon>Priapulimorpha</taxon>
        <taxon>Priapulimorphida</taxon>
        <taxon>Priapulidae</taxon>
        <taxon>Priapulus</taxon>
    </lineage>
</organism>
<dbReference type="Pfam" id="PF00171">
    <property type="entry name" value="Aldedh"/>
    <property type="match status" value="1"/>
</dbReference>
<evidence type="ECO:0000259" key="1">
    <source>
        <dbReference type="Pfam" id="PF00171"/>
    </source>
</evidence>
<sequence>MPLSIDTFRFLAGAARTITGSAAGEYVQGHTSMIRKDPIGPVAAIAPWNYPLMMASWKLAAPLASGCSVVLKPSEITPLSTLKLAQLIVDAVPKGLVNIIVGNGPQS</sequence>
<dbReference type="PANTHER" id="PTHR11699">
    <property type="entry name" value="ALDEHYDE DEHYDROGENASE-RELATED"/>
    <property type="match status" value="1"/>
</dbReference>
<proteinExistence type="predicted"/>
<evidence type="ECO:0000313" key="2">
    <source>
        <dbReference type="Proteomes" id="UP000695022"/>
    </source>
</evidence>
<dbReference type="Gene3D" id="3.40.605.10">
    <property type="entry name" value="Aldehyde Dehydrogenase, Chain A, domain 1"/>
    <property type="match status" value="1"/>
</dbReference>
<feature type="domain" description="Aldehyde dehydrogenase" evidence="1">
    <location>
        <begin position="3"/>
        <end position="105"/>
    </location>
</feature>
<protein>
    <submittedName>
        <fullName evidence="3">Gamma-aminobutyraldehyde dehydrogenase-like</fullName>
    </submittedName>
</protein>